<name>A0A1H3W0Q1_BIZPA</name>
<evidence type="ECO:0000313" key="2">
    <source>
        <dbReference type="EMBL" id="SDZ80715.1"/>
    </source>
</evidence>
<evidence type="ECO:0000256" key="1">
    <source>
        <dbReference type="SAM" id="Phobius"/>
    </source>
</evidence>
<feature type="transmembrane region" description="Helical" evidence="1">
    <location>
        <begin position="160"/>
        <end position="182"/>
    </location>
</feature>
<dbReference type="Proteomes" id="UP000198846">
    <property type="component" value="Unassembled WGS sequence"/>
</dbReference>
<feature type="transmembrane region" description="Helical" evidence="1">
    <location>
        <begin position="126"/>
        <end position="153"/>
    </location>
</feature>
<feature type="transmembrane region" description="Helical" evidence="1">
    <location>
        <begin position="288"/>
        <end position="306"/>
    </location>
</feature>
<gene>
    <name evidence="2" type="ORF">SAMN04487990_102163</name>
</gene>
<feature type="transmembrane region" description="Helical" evidence="1">
    <location>
        <begin position="208"/>
        <end position="227"/>
    </location>
</feature>
<keyword evidence="1" id="KW-1133">Transmembrane helix</keyword>
<sequence length="307" mass="34858">MITSFFSKSKPINFLIVFFISFVALITAVVKYDSSGFTWDRVLPLGLVFGVSYLSILVIDFIVSKNALTRKSNYEILLYSLFLLLVPQVFTNQDVVFSNLLILLALRRIVSVRSQKNVIKKLFDSGVLIGLASLVYFWSILFFIVPILALFYFNEQRLKTWLVPFLGVFTVGITAIAASVIINDTFFSYINIAPQVDFDLSHYNSVQFISAITMLLSFGLWSSIFYLKDLKTKTGTYKPSYKIVFVSCMVASAILILAPNKNGSEFVFLFAPLSVVITNYIETIEEKWFKDLFVILLFIIPFALLVL</sequence>
<organism evidence="2 3">
    <name type="scientific">Bizionia paragorgiae</name>
    <dbReference type="NCBI Taxonomy" id="283786"/>
    <lineage>
        <taxon>Bacteria</taxon>
        <taxon>Pseudomonadati</taxon>
        <taxon>Bacteroidota</taxon>
        <taxon>Flavobacteriia</taxon>
        <taxon>Flavobacteriales</taxon>
        <taxon>Flavobacteriaceae</taxon>
        <taxon>Bizionia</taxon>
    </lineage>
</organism>
<proteinExistence type="predicted"/>
<feature type="transmembrane region" description="Helical" evidence="1">
    <location>
        <begin position="239"/>
        <end position="258"/>
    </location>
</feature>
<dbReference type="InterPro" id="IPR045625">
    <property type="entry name" value="DUF6427"/>
</dbReference>
<dbReference type="OrthoDB" id="1439867at2"/>
<feature type="transmembrane region" description="Helical" evidence="1">
    <location>
        <begin position="264"/>
        <end position="281"/>
    </location>
</feature>
<dbReference type="RefSeq" id="WP_092131752.1">
    <property type="nucleotide sequence ID" value="NZ_FNQK01000002.1"/>
</dbReference>
<feature type="transmembrane region" description="Helical" evidence="1">
    <location>
        <begin position="76"/>
        <end position="106"/>
    </location>
</feature>
<feature type="transmembrane region" description="Helical" evidence="1">
    <location>
        <begin position="42"/>
        <end position="64"/>
    </location>
</feature>
<keyword evidence="3" id="KW-1185">Reference proteome</keyword>
<evidence type="ECO:0000313" key="3">
    <source>
        <dbReference type="Proteomes" id="UP000198846"/>
    </source>
</evidence>
<keyword evidence="1" id="KW-0472">Membrane</keyword>
<dbReference type="STRING" id="283786.SAMN04487990_102163"/>
<accession>A0A1H3W0Q1</accession>
<dbReference type="AlphaFoldDB" id="A0A1H3W0Q1"/>
<protein>
    <submittedName>
        <fullName evidence="2">Uncharacterized protein</fullName>
    </submittedName>
</protein>
<feature type="transmembrane region" description="Helical" evidence="1">
    <location>
        <begin position="12"/>
        <end position="30"/>
    </location>
</feature>
<keyword evidence="1" id="KW-0812">Transmembrane</keyword>
<reference evidence="2 3" key="1">
    <citation type="submission" date="2016-10" db="EMBL/GenBank/DDBJ databases">
        <authorList>
            <person name="de Groot N.N."/>
        </authorList>
    </citation>
    <scope>NUCLEOTIDE SEQUENCE [LARGE SCALE GENOMIC DNA]</scope>
    <source>
        <strain evidence="2 3">DSM 23842</strain>
    </source>
</reference>
<dbReference type="EMBL" id="FNQK01000002">
    <property type="protein sequence ID" value="SDZ80715.1"/>
    <property type="molecule type" value="Genomic_DNA"/>
</dbReference>
<dbReference type="Pfam" id="PF19992">
    <property type="entry name" value="DUF6427"/>
    <property type="match status" value="1"/>
</dbReference>